<dbReference type="InterPro" id="IPR051533">
    <property type="entry name" value="WaaL-like"/>
</dbReference>
<evidence type="ECO:0000256" key="4">
    <source>
        <dbReference type="ARBA" id="ARBA00023136"/>
    </source>
</evidence>
<evidence type="ECO:0000313" key="7">
    <source>
        <dbReference type="EMBL" id="MDJ1177144.1"/>
    </source>
</evidence>
<feature type="transmembrane region" description="Helical" evidence="5">
    <location>
        <begin position="385"/>
        <end position="404"/>
    </location>
</feature>
<reference evidence="7 8" key="1">
    <citation type="submission" date="2023-01" db="EMBL/GenBank/DDBJ databases">
        <title>Novel diversity within Roseofilum (Cyanobacteria; Desertifilaceae) from marine benthic mats with descriptions of four novel species.</title>
        <authorList>
            <person name="Wang Y."/>
            <person name="Berthold D.E."/>
            <person name="Hu J."/>
            <person name="Lefler F.W."/>
            <person name="Laughinghouse H.D. IV."/>
        </authorList>
    </citation>
    <scope>NUCLEOTIDE SEQUENCE [LARGE SCALE GENOMIC DNA]</scope>
    <source>
        <strain evidence="7 8">BLCC-M114</strain>
    </source>
</reference>
<evidence type="ECO:0000259" key="6">
    <source>
        <dbReference type="Pfam" id="PF04932"/>
    </source>
</evidence>
<dbReference type="GO" id="GO:0016874">
    <property type="term" value="F:ligase activity"/>
    <property type="evidence" value="ECO:0007669"/>
    <property type="project" value="UniProtKB-KW"/>
</dbReference>
<evidence type="ECO:0000256" key="2">
    <source>
        <dbReference type="ARBA" id="ARBA00022692"/>
    </source>
</evidence>
<dbReference type="PANTHER" id="PTHR37422">
    <property type="entry name" value="TEICHURONIC ACID BIOSYNTHESIS PROTEIN TUAE"/>
    <property type="match status" value="1"/>
</dbReference>
<evidence type="ECO:0000256" key="3">
    <source>
        <dbReference type="ARBA" id="ARBA00022989"/>
    </source>
</evidence>
<feature type="transmembrane region" description="Helical" evidence="5">
    <location>
        <begin position="61"/>
        <end position="80"/>
    </location>
</feature>
<accession>A0ABT7BD85</accession>
<evidence type="ECO:0000256" key="5">
    <source>
        <dbReference type="SAM" id="Phobius"/>
    </source>
</evidence>
<feature type="domain" description="O-antigen ligase-related" evidence="6">
    <location>
        <begin position="198"/>
        <end position="354"/>
    </location>
</feature>
<feature type="transmembrane region" description="Helical" evidence="5">
    <location>
        <begin position="121"/>
        <end position="140"/>
    </location>
</feature>
<keyword evidence="3 5" id="KW-1133">Transmembrane helix</keyword>
<organism evidence="7 8">
    <name type="scientific">Roseofilum capinflatum BLCC-M114</name>
    <dbReference type="NCBI Taxonomy" id="3022440"/>
    <lineage>
        <taxon>Bacteria</taxon>
        <taxon>Bacillati</taxon>
        <taxon>Cyanobacteriota</taxon>
        <taxon>Cyanophyceae</taxon>
        <taxon>Desertifilales</taxon>
        <taxon>Desertifilaceae</taxon>
        <taxon>Roseofilum</taxon>
        <taxon>Roseofilum capinflatum</taxon>
    </lineage>
</organism>
<gene>
    <name evidence="7" type="ORF">PMG25_23915</name>
</gene>
<keyword evidence="7" id="KW-0436">Ligase</keyword>
<dbReference type="Proteomes" id="UP001235849">
    <property type="component" value="Unassembled WGS sequence"/>
</dbReference>
<evidence type="ECO:0000313" key="8">
    <source>
        <dbReference type="Proteomes" id="UP001235849"/>
    </source>
</evidence>
<feature type="transmembrane region" description="Helical" evidence="5">
    <location>
        <begin position="226"/>
        <end position="245"/>
    </location>
</feature>
<dbReference type="RefSeq" id="WP_283769389.1">
    <property type="nucleotide sequence ID" value="NZ_JAQOSO010000120.1"/>
</dbReference>
<feature type="transmembrane region" description="Helical" evidence="5">
    <location>
        <begin position="337"/>
        <end position="365"/>
    </location>
</feature>
<dbReference type="InterPro" id="IPR007016">
    <property type="entry name" value="O-antigen_ligase-rel_domated"/>
</dbReference>
<keyword evidence="4 5" id="KW-0472">Membrane</keyword>
<feature type="transmembrane region" description="Helical" evidence="5">
    <location>
        <begin position="193"/>
        <end position="220"/>
    </location>
</feature>
<evidence type="ECO:0000256" key="1">
    <source>
        <dbReference type="ARBA" id="ARBA00004141"/>
    </source>
</evidence>
<keyword evidence="2 5" id="KW-0812">Transmembrane</keyword>
<name>A0ABT7BD85_9CYAN</name>
<sequence length="422" mass="47401">MKPSSVNLNQGFLLLLLISSLLSRLKIPGLGIGIHFILMGTIGLAAILYNRQSFIRVVQCYPQLGIILSLFYSWIWISAFCSDWRAIAIHYTLKYSIYGIVLCALVALLGSKLQISTADKIVLSLLMIIGIGGFLEQTFPNNGLINLLSYPDSYPRIRSIIQNPNPFGVLMAISAIITLLWNRDRSYLPRQYWVYPFIILIALSGSRNGWLVLFIGFVLVQITHQISVRLVTHIFLFFIICLLVIQPSSERLVPQIWANLSAPQAAIAQTSSLPSANSAILSPPPIPHSSIDDRLILWKQATKTALEHPISGVGVGVFQEVFCRQIYGHSRFNTHNLFLSIWVELGIVGVFFFLLTLGIVLKIAIQGHQTLLHFIPFILFLSSQMVDYFIYEYAVTTIALYLFVRPLILIQDRTKIASDPLQ</sequence>
<dbReference type="PANTHER" id="PTHR37422:SF13">
    <property type="entry name" value="LIPOPOLYSACCHARIDE BIOSYNTHESIS PROTEIN PA4999-RELATED"/>
    <property type="match status" value="1"/>
</dbReference>
<dbReference type="EMBL" id="JAQOSO010000120">
    <property type="protein sequence ID" value="MDJ1177144.1"/>
    <property type="molecule type" value="Genomic_DNA"/>
</dbReference>
<protein>
    <submittedName>
        <fullName evidence="7">O-antigen ligase family protein</fullName>
    </submittedName>
</protein>
<feature type="transmembrane region" description="Helical" evidence="5">
    <location>
        <begin position="32"/>
        <end position="49"/>
    </location>
</feature>
<comment type="caution">
    <text evidence="7">The sequence shown here is derived from an EMBL/GenBank/DDBJ whole genome shotgun (WGS) entry which is preliminary data.</text>
</comment>
<comment type="subcellular location">
    <subcellularLocation>
        <location evidence="1">Membrane</location>
        <topology evidence="1">Multi-pass membrane protein</topology>
    </subcellularLocation>
</comment>
<feature type="transmembrane region" description="Helical" evidence="5">
    <location>
        <begin position="160"/>
        <end position="181"/>
    </location>
</feature>
<dbReference type="Pfam" id="PF04932">
    <property type="entry name" value="Wzy_C"/>
    <property type="match status" value="1"/>
</dbReference>
<keyword evidence="8" id="KW-1185">Reference proteome</keyword>
<proteinExistence type="predicted"/>
<feature type="transmembrane region" description="Helical" evidence="5">
    <location>
        <begin position="86"/>
        <end position="109"/>
    </location>
</feature>